<dbReference type="GeneID" id="9814259"/>
<comment type="catalytic activity">
    <reaction evidence="1">
        <text>O-phospho-L-threonyl-[protein] + H2O = L-threonyl-[protein] + phosphate</text>
        <dbReference type="Rhea" id="RHEA:47004"/>
        <dbReference type="Rhea" id="RHEA-COMP:11060"/>
        <dbReference type="Rhea" id="RHEA-COMP:11605"/>
        <dbReference type="ChEBI" id="CHEBI:15377"/>
        <dbReference type="ChEBI" id="CHEBI:30013"/>
        <dbReference type="ChEBI" id="CHEBI:43474"/>
        <dbReference type="ChEBI" id="CHEBI:61977"/>
        <dbReference type="EC" id="3.1.3.16"/>
    </reaction>
</comment>
<dbReference type="GO" id="GO:0005737">
    <property type="term" value="C:cytoplasm"/>
    <property type="evidence" value="ECO:0007669"/>
    <property type="project" value="TreeGrafter"/>
</dbReference>
<dbReference type="PANTHER" id="PTHR11668:SF450">
    <property type="entry name" value="SERINE_THREONINE-PROTEIN PHOSPHATASE"/>
    <property type="match status" value="1"/>
</dbReference>
<dbReference type="GO" id="GO:0004722">
    <property type="term" value="F:protein serine/threonine phosphatase activity"/>
    <property type="evidence" value="ECO:0007669"/>
    <property type="project" value="UniProtKB-EC"/>
</dbReference>
<dbReference type="CTD" id="9814259"/>
<dbReference type="AlphaFoldDB" id="A0A6A5GZN3"/>
<dbReference type="KEGG" id="crq:GCK72_008221"/>
<dbReference type="SMART" id="SM00156">
    <property type="entry name" value="PP2Ac"/>
    <property type="match status" value="1"/>
</dbReference>
<comment type="caution">
    <text evidence="3">The sequence shown here is derived from an EMBL/GenBank/DDBJ whole genome shotgun (WGS) entry which is preliminary data.</text>
</comment>
<feature type="domain" description="Serine/threonine specific protein phosphatases" evidence="2">
    <location>
        <begin position="150"/>
        <end position="155"/>
    </location>
</feature>
<organism evidence="3 4">
    <name type="scientific">Caenorhabditis remanei</name>
    <name type="common">Caenorhabditis vulgaris</name>
    <dbReference type="NCBI Taxonomy" id="31234"/>
    <lineage>
        <taxon>Eukaryota</taxon>
        <taxon>Metazoa</taxon>
        <taxon>Ecdysozoa</taxon>
        <taxon>Nematoda</taxon>
        <taxon>Chromadorea</taxon>
        <taxon>Rhabditida</taxon>
        <taxon>Rhabditina</taxon>
        <taxon>Rhabditomorpha</taxon>
        <taxon>Rhabditoidea</taxon>
        <taxon>Rhabditidae</taxon>
        <taxon>Peloderinae</taxon>
        <taxon>Caenorhabditis</taxon>
    </lineage>
</organism>
<evidence type="ECO:0000259" key="2">
    <source>
        <dbReference type="PROSITE" id="PS00125"/>
    </source>
</evidence>
<keyword evidence="1" id="KW-0378">Hydrolase</keyword>
<dbReference type="InterPro" id="IPR050341">
    <property type="entry name" value="PP1_catalytic_subunit"/>
</dbReference>
<gene>
    <name evidence="3" type="ORF">GCK72_008221</name>
</gene>
<dbReference type="EMBL" id="WUAV01000003">
    <property type="protein sequence ID" value="KAF1759976.1"/>
    <property type="molecule type" value="Genomic_DNA"/>
</dbReference>
<dbReference type="PRINTS" id="PR00114">
    <property type="entry name" value="STPHPHTASE"/>
</dbReference>
<dbReference type="Proteomes" id="UP000483820">
    <property type="component" value="Chromosome III"/>
</dbReference>
<proteinExistence type="inferred from homology"/>
<name>A0A6A5GZN3_CAERE</name>
<comment type="similarity">
    <text evidence="1">Belongs to the PPP phosphatase family.</text>
</comment>
<reference evidence="3 4" key="1">
    <citation type="submission" date="2019-12" db="EMBL/GenBank/DDBJ databases">
        <title>Chromosome-level assembly of the Caenorhabditis remanei genome.</title>
        <authorList>
            <person name="Teterina A.A."/>
            <person name="Willis J.H."/>
            <person name="Phillips P.C."/>
        </authorList>
    </citation>
    <scope>NUCLEOTIDE SEQUENCE [LARGE SCALE GENOMIC DNA]</scope>
    <source>
        <strain evidence="3 4">PX506</strain>
        <tissue evidence="3">Whole organism</tissue>
    </source>
</reference>
<evidence type="ECO:0000313" key="3">
    <source>
        <dbReference type="EMBL" id="KAF1759976.1"/>
    </source>
</evidence>
<sequence>MIYVTYHNSTVTWSPSLSIERKPFEIEKFCKRLLSVKNWKEQSQHVYTRFEIFSVCDLVIDLFRREQTLAEIAPPVRIVGDIHGQYEDLVRLLNCRTSTNTEDDKKASYAFATKKWVFLGDYVDRGFNSLECILLVFSLKIVFPRQYILLRGNHETRVINFRYGFRHELLRRQRSQQEANDIWEKFNDAFSYMPLACLVGMKILCMHGGISPELVSLDAIRMIDRPLTDVNPIRLAQDLLWADPDDFGKPHVGEFCHNKNRGLSVCFNAPAVHEACRRLNVCMIVRAHQMMPAGFKFFADRKLCTVFSAPRYMNEIDNRGAVLKVAANGKVSIMVMKKSKLQSGNKPISEEVTKFPGQSEYTALADIEAAAKIGLE</sequence>
<dbReference type="InterPro" id="IPR006186">
    <property type="entry name" value="Ser/Thr-sp_prot-phosphatase"/>
</dbReference>
<dbReference type="PANTHER" id="PTHR11668">
    <property type="entry name" value="SERINE/THREONINE PROTEIN PHOSPHATASE"/>
    <property type="match status" value="1"/>
</dbReference>
<dbReference type="Pfam" id="PF00149">
    <property type="entry name" value="Metallophos"/>
    <property type="match status" value="1"/>
</dbReference>
<dbReference type="InterPro" id="IPR029052">
    <property type="entry name" value="Metallo-depent_PP-like"/>
</dbReference>
<accession>A0A6A5GZN3</accession>
<dbReference type="EC" id="3.1.3.16" evidence="1"/>
<dbReference type="RefSeq" id="XP_053586282.1">
    <property type="nucleotide sequence ID" value="XM_053726705.1"/>
</dbReference>
<evidence type="ECO:0000256" key="1">
    <source>
        <dbReference type="RuleBase" id="RU004273"/>
    </source>
</evidence>
<dbReference type="PROSITE" id="PS00125">
    <property type="entry name" value="SER_THR_PHOSPHATASE"/>
    <property type="match status" value="1"/>
</dbReference>
<evidence type="ECO:0000313" key="4">
    <source>
        <dbReference type="Proteomes" id="UP000483820"/>
    </source>
</evidence>
<dbReference type="GO" id="GO:0005634">
    <property type="term" value="C:nucleus"/>
    <property type="evidence" value="ECO:0007669"/>
    <property type="project" value="TreeGrafter"/>
</dbReference>
<protein>
    <recommendedName>
        <fullName evidence="1">Serine/threonine-protein phosphatase</fullName>
        <ecNumber evidence="1">3.1.3.16</ecNumber>
    </recommendedName>
</protein>
<dbReference type="InterPro" id="IPR004843">
    <property type="entry name" value="Calcineurin-like_PHP"/>
</dbReference>
<dbReference type="Gene3D" id="3.60.21.10">
    <property type="match status" value="1"/>
</dbReference>
<dbReference type="SUPFAM" id="SSF56300">
    <property type="entry name" value="Metallo-dependent phosphatases"/>
    <property type="match status" value="1"/>
</dbReference>